<accession>A0A8H6RDI2</accession>
<feature type="compositionally biased region" description="Low complexity" evidence="1">
    <location>
        <begin position="54"/>
        <end position="66"/>
    </location>
</feature>
<dbReference type="EMBL" id="JABCIY010000194">
    <property type="protein sequence ID" value="KAF7189116.1"/>
    <property type="molecule type" value="Genomic_DNA"/>
</dbReference>
<name>A0A8H6RDI2_9PEZI</name>
<dbReference type="AlphaFoldDB" id="A0A8H6RDI2"/>
<reference evidence="2" key="1">
    <citation type="submission" date="2020-04" db="EMBL/GenBank/DDBJ databases">
        <title>Draft genome resource of the tomato pathogen Pseudocercospora fuligena.</title>
        <authorList>
            <person name="Zaccaron A."/>
        </authorList>
    </citation>
    <scope>NUCLEOTIDE SEQUENCE</scope>
    <source>
        <strain evidence="2">PF001</strain>
    </source>
</reference>
<gene>
    <name evidence="2" type="ORF">HII31_09538</name>
</gene>
<proteinExistence type="predicted"/>
<organism evidence="2 3">
    <name type="scientific">Pseudocercospora fuligena</name>
    <dbReference type="NCBI Taxonomy" id="685502"/>
    <lineage>
        <taxon>Eukaryota</taxon>
        <taxon>Fungi</taxon>
        <taxon>Dikarya</taxon>
        <taxon>Ascomycota</taxon>
        <taxon>Pezizomycotina</taxon>
        <taxon>Dothideomycetes</taxon>
        <taxon>Dothideomycetidae</taxon>
        <taxon>Mycosphaerellales</taxon>
        <taxon>Mycosphaerellaceae</taxon>
        <taxon>Pseudocercospora</taxon>
    </lineage>
</organism>
<evidence type="ECO:0000313" key="2">
    <source>
        <dbReference type="EMBL" id="KAF7189116.1"/>
    </source>
</evidence>
<feature type="compositionally biased region" description="Acidic residues" evidence="1">
    <location>
        <begin position="129"/>
        <end position="141"/>
    </location>
</feature>
<feature type="compositionally biased region" description="Polar residues" evidence="1">
    <location>
        <begin position="89"/>
        <end position="103"/>
    </location>
</feature>
<feature type="region of interest" description="Disordered" evidence="1">
    <location>
        <begin position="1"/>
        <end position="153"/>
    </location>
</feature>
<evidence type="ECO:0000313" key="3">
    <source>
        <dbReference type="Proteomes" id="UP000660729"/>
    </source>
</evidence>
<feature type="compositionally biased region" description="Basic and acidic residues" evidence="1">
    <location>
        <begin position="142"/>
        <end position="153"/>
    </location>
</feature>
<evidence type="ECO:0000256" key="1">
    <source>
        <dbReference type="SAM" id="MobiDB-lite"/>
    </source>
</evidence>
<dbReference type="Proteomes" id="UP000660729">
    <property type="component" value="Unassembled WGS sequence"/>
</dbReference>
<keyword evidence="3" id="KW-1185">Reference proteome</keyword>
<sequence length="153" mass="16446">MAAARPAVNLLPLPGATTDTQKTETEANSRIVLSRETQGNDPEARMLSPVVADSTSLSSPPKLLSSDYLARHSASEGTTGPQLSRKRPSSLTMEPNDLSSEPSFKTPRLSRRSNSLLPSIAEDPPPSEANDEESDEFDPNDDLEKLAELESVS</sequence>
<comment type="caution">
    <text evidence="2">The sequence shown here is derived from an EMBL/GenBank/DDBJ whole genome shotgun (WGS) entry which is preliminary data.</text>
</comment>
<protein>
    <submittedName>
        <fullName evidence="2">Uncharacterized protein</fullName>
    </submittedName>
</protein>